<evidence type="ECO:0000256" key="1">
    <source>
        <dbReference type="SAM" id="Phobius"/>
    </source>
</evidence>
<comment type="caution">
    <text evidence="2">The sequence shown here is derived from an EMBL/GenBank/DDBJ whole genome shotgun (WGS) entry which is preliminary data.</text>
</comment>
<feature type="transmembrane region" description="Helical" evidence="1">
    <location>
        <begin position="52"/>
        <end position="71"/>
    </location>
</feature>
<evidence type="ECO:0000313" key="2">
    <source>
        <dbReference type="EMBL" id="TVU82247.1"/>
    </source>
</evidence>
<feature type="transmembrane region" description="Helical" evidence="1">
    <location>
        <begin position="127"/>
        <end position="147"/>
    </location>
</feature>
<feature type="transmembrane region" description="Helical" evidence="1">
    <location>
        <begin position="83"/>
        <end position="102"/>
    </location>
</feature>
<dbReference type="EMBL" id="VMTX01000013">
    <property type="protein sequence ID" value="TVU82247.1"/>
    <property type="molecule type" value="Genomic_DNA"/>
</dbReference>
<dbReference type="RefSeq" id="WP_070754394.1">
    <property type="nucleotide sequence ID" value="NZ_VMTX01000013.1"/>
</dbReference>
<accession>A0A558ILH1</accession>
<sequence>MTSLLIFLHAFAAILLVGTVCISTSAFPGQVEKAASGDASAAGAAGILNKITSTYGYISAIVPVIGLAVFLTDLDAYKSAVQYHIALLLSVIAWVILLVVVIPKQNKAMAAIATPGSADVAKLKKQLAMFSGIFNLLWVVCALLMYVDKFQF</sequence>
<dbReference type="AlphaFoldDB" id="A0A558ILH1"/>
<evidence type="ECO:0000313" key="3">
    <source>
        <dbReference type="Proteomes" id="UP000320648"/>
    </source>
</evidence>
<dbReference type="Proteomes" id="UP000320648">
    <property type="component" value="Unassembled WGS sequence"/>
</dbReference>
<name>A0A558ILH1_9CORY</name>
<proteinExistence type="predicted"/>
<keyword evidence="1" id="KW-1133">Transmembrane helix</keyword>
<protein>
    <submittedName>
        <fullName evidence="2">DUF2269 domain-containing protein</fullName>
    </submittedName>
</protein>
<gene>
    <name evidence="2" type="ORF">FQN05_09645</name>
</gene>
<keyword evidence="1" id="KW-0472">Membrane</keyword>
<reference evidence="2 3" key="1">
    <citation type="submission" date="2019-07" db="EMBL/GenBank/DDBJ databases">
        <title>Draft genome of C. aurimucosum strain 15-4290.</title>
        <authorList>
            <person name="Pacheco L.G.C."/>
            <person name="Aguiar E.R.G.R."/>
            <person name="Navas J."/>
            <person name="Santos C.S."/>
            <person name="Rocha D.J.P.G."/>
        </authorList>
    </citation>
    <scope>NUCLEOTIDE SEQUENCE [LARGE SCALE GENOMIC DNA]</scope>
    <source>
        <strain evidence="2 3">15-4290</strain>
    </source>
</reference>
<organism evidence="2 3">
    <name type="scientific">Corynebacterium aurimucosum</name>
    <dbReference type="NCBI Taxonomy" id="169292"/>
    <lineage>
        <taxon>Bacteria</taxon>
        <taxon>Bacillati</taxon>
        <taxon>Actinomycetota</taxon>
        <taxon>Actinomycetes</taxon>
        <taxon>Mycobacteriales</taxon>
        <taxon>Corynebacteriaceae</taxon>
        <taxon>Corynebacterium</taxon>
    </lineage>
</organism>
<keyword evidence="1" id="KW-0812">Transmembrane</keyword>